<dbReference type="EMBL" id="UINC01077473">
    <property type="protein sequence ID" value="SVC17632.1"/>
    <property type="molecule type" value="Genomic_DNA"/>
</dbReference>
<gene>
    <name evidence="1" type="ORF">METZ01_LOCUS270486</name>
</gene>
<evidence type="ECO:0000313" key="1">
    <source>
        <dbReference type="EMBL" id="SVC17632.1"/>
    </source>
</evidence>
<sequence>MCPNYNNERVKQLFLDKEYRNILQKMADFVYHKRGVGIRDTGLQPINQFNVLEFAAWRPFSREKTEQTNRQLTNEWKAWLTGQRKNATEGFRDYFYVEGDQLFDAETDELVRVRLFFADTINDQAYFDNLKDSLDEVGMLELEINRRNDFITVDRFRPILEGQGSLKTGHEAIVFDIPVPYNDHIEHYFSTSNNFFGLDGSVAPKVAQQIQLMESGDWAVNTTKRLGRLLREESPCIVVGQHPFYAYTRKAGEFNLPAIRQPEDATTAFALSNRIKYSAIK</sequence>
<dbReference type="AlphaFoldDB" id="A0A382K2D5"/>
<proteinExistence type="predicted"/>
<accession>A0A382K2D5</accession>
<protein>
    <submittedName>
        <fullName evidence="1">Uncharacterized protein</fullName>
    </submittedName>
</protein>
<organism evidence="1">
    <name type="scientific">marine metagenome</name>
    <dbReference type="NCBI Taxonomy" id="408172"/>
    <lineage>
        <taxon>unclassified sequences</taxon>
        <taxon>metagenomes</taxon>
        <taxon>ecological metagenomes</taxon>
    </lineage>
</organism>
<name>A0A382K2D5_9ZZZZ</name>
<reference evidence="1" key="1">
    <citation type="submission" date="2018-05" db="EMBL/GenBank/DDBJ databases">
        <authorList>
            <person name="Lanie J.A."/>
            <person name="Ng W.-L."/>
            <person name="Kazmierczak K.M."/>
            <person name="Andrzejewski T.M."/>
            <person name="Davidsen T.M."/>
            <person name="Wayne K.J."/>
            <person name="Tettelin H."/>
            <person name="Glass J.I."/>
            <person name="Rusch D."/>
            <person name="Podicherti R."/>
            <person name="Tsui H.-C.T."/>
            <person name="Winkler M.E."/>
        </authorList>
    </citation>
    <scope>NUCLEOTIDE SEQUENCE</scope>
</reference>